<keyword evidence="2" id="KW-0808">Transferase</keyword>
<keyword evidence="1" id="KW-0597">Phosphoprotein</keyword>
<keyword evidence="5" id="KW-0067">ATP-binding</keyword>
<dbReference type="EMBL" id="WHWC01000334">
    <property type="protein sequence ID" value="KAG8362696.1"/>
    <property type="molecule type" value="Genomic_DNA"/>
</dbReference>
<gene>
    <name evidence="6" type="ORF">BUALT_BualtUnG0049800</name>
</gene>
<evidence type="ECO:0000256" key="3">
    <source>
        <dbReference type="ARBA" id="ARBA00022741"/>
    </source>
</evidence>
<organism evidence="6 7">
    <name type="scientific">Buddleja alternifolia</name>
    <dbReference type="NCBI Taxonomy" id="168488"/>
    <lineage>
        <taxon>Eukaryota</taxon>
        <taxon>Viridiplantae</taxon>
        <taxon>Streptophyta</taxon>
        <taxon>Embryophyta</taxon>
        <taxon>Tracheophyta</taxon>
        <taxon>Spermatophyta</taxon>
        <taxon>Magnoliopsida</taxon>
        <taxon>eudicotyledons</taxon>
        <taxon>Gunneridae</taxon>
        <taxon>Pentapetalae</taxon>
        <taxon>asterids</taxon>
        <taxon>lamiids</taxon>
        <taxon>Lamiales</taxon>
        <taxon>Scrophulariaceae</taxon>
        <taxon>Buddlejeae</taxon>
        <taxon>Buddleja</taxon>
    </lineage>
</organism>
<protein>
    <recommendedName>
        <fullName evidence="8">Protein kinase domain-containing protein</fullName>
    </recommendedName>
</protein>
<keyword evidence="3" id="KW-0547">Nucleotide-binding</keyword>
<evidence type="ECO:0008006" key="8">
    <source>
        <dbReference type="Google" id="ProtNLM"/>
    </source>
</evidence>
<dbReference type="Proteomes" id="UP000826271">
    <property type="component" value="Unassembled WGS sequence"/>
</dbReference>
<comment type="caution">
    <text evidence="6">The sequence shown here is derived from an EMBL/GenBank/DDBJ whole genome shotgun (WGS) entry which is preliminary data.</text>
</comment>
<keyword evidence="7" id="KW-1185">Reference proteome</keyword>
<dbReference type="PANTHER" id="PTHR47983:SF3">
    <property type="entry name" value="OS05G0135800 PROTEIN"/>
    <property type="match status" value="1"/>
</dbReference>
<dbReference type="SUPFAM" id="SSF56112">
    <property type="entry name" value="Protein kinase-like (PK-like)"/>
    <property type="match status" value="1"/>
</dbReference>
<name>A0AAV6VYX6_9LAMI</name>
<dbReference type="GO" id="GO:0005524">
    <property type="term" value="F:ATP binding"/>
    <property type="evidence" value="ECO:0007669"/>
    <property type="project" value="UniProtKB-KW"/>
</dbReference>
<evidence type="ECO:0000313" key="6">
    <source>
        <dbReference type="EMBL" id="KAG8362696.1"/>
    </source>
</evidence>
<sequence length="131" mass="14641">MRRAQPPSIHGDFQSSNVMISDDDVGKITDFELSNQAFYTETRLDSFRVLVTFGYQCPDFGVVLLELLTGLKPVDHTRPRGQQSLVTWMAAIAALCQQYKADFRPNMSIVVKALQPSLNARSVPPTEIPNL</sequence>
<accession>A0AAV6VYX6</accession>
<dbReference type="InterPro" id="IPR052101">
    <property type="entry name" value="Plant_StressResp_Kinase"/>
</dbReference>
<evidence type="ECO:0000256" key="2">
    <source>
        <dbReference type="ARBA" id="ARBA00022679"/>
    </source>
</evidence>
<dbReference type="GO" id="GO:0016301">
    <property type="term" value="F:kinase activity"/>
    <property type="evidence" value="ECO:0007669"/>
    <property type="project" value="UniProtKB-KW"/>
</dbReference>
<evidence type="ECO:0000256" key="5">
    <source>
        <dbReference type="ARBA" id="ARBA00022840"/>
    </source>
</evidence>
<evidence type="ECO:0000313" key="7">
    <source>
        <dbReference type="Proteomes" id="UP000826271"/>
    </source>
</evidence>
<dbReference type="AlphaFoldDB" id="A0AAV6VYX6"/>
<dbReference type="PANTHER" id="PTHR47983">
    <property type="entry name" value="PTO-INTERACTING PROTEIN 1-LIKE"/>
    <property type="match status" value="1"/>
</dbReference>
<keyword evidence="4" id="KW-0418">Kinase</keyword>
<proteinExistence type="predicted"/>
<dbReference type="InterPro" id="IPR011009">
    <property type="entry name" value="Kinase-like_dom_sf"/>
</dbReference>
<dbReference type="Gene3D" id="1.10.510.10">
    <property type="entry name" value="Transferase(Phosphotransferase) domain 1"/>
    <property type="match status" value="2"/>
</dbReference>
<evidence type="ECO:0000256" key="4">
    <source>
        <dbReference type="ARBA" id="ARBA00022777"/>
    </source>
</evidence>
<evidence type="ECO:0000256" key="1">
    <source>
        <dbReference type="ARBA" id="ARBA00022553"/>
    </source>
</evidence>
<reference evidence="6" key="1">
    <citation type="submission" date="2019-10" db="EMBL/GenBank/DDBJ databases">
        <authorList>
            <person name="Zhang R."/>
            <person name="Pan Y."/>
            <person name="Wang J."/>
            <person name="Ma R."/>
            <person name="Yu S."/>
        </authorList>
    </citation>
    <scope>NUCLEOTIDE SEQUENCE</scope>
    <source>
        <strain evidence="6">LA-IB0</strain>
        <tissue evidence="6">Leaf</tissue>
    </source>
</reference>